<evidence type="ECO:0000256" key="1">
    <source>
        <dbReference type="ARBA" id="ARBA00022729"/>
    </source>
</evidence>
<evidence type="ECO:0000259" key="4">
    <source>
        <dbReference type="Pfam" id="PF10342"/>
    </source>
</evidence>
<feature type="compositionally biased region" description="Low complexity" evidence="2">
    <location>
        <begin position="127"/>
        <end position="152"/>
    </location>
</feature>
<sequence length="181" mass="19071">MNRFVQIFLGAALAFNLANADLSVTHPVDEIWRAGTQNAITWTDTGSNPAPASFSISLMYGPQNRLEQVAAISASVPSNPPSYNWFIPGTTRPGSQYVIRFGEGENAKYSHYFTIDNPSLPAMTNYTNAPTTPKPTSAPSAGASSSNGSSGSDTNEKKNGAFRAGAGVVGFVGVVTSFLLM</sequence>
<organism evidence="5 6">
    <name type="scientific">Basidiobolus meristosporus CBS 931.73</name>
    <dbReference type="NCBI Taxonomy" id="1314790"/>
    <lineage>
        <taxon>Eukaryota</taxon>
        <taxon>Fungi</taxon>
        <taxon>Fungi incertae sedis</taxon>
        <taxon>Zoopagomycota</taxon>
        <taxon>Entomophthoromycotina</taxon>
        <taxon>Basidiobolomycetes</taxon>
        <taxon>Basidiobolales</taxon>
        <taxon>Basidiobolaceae</taxon>
        <taxon>Basidiobolus</taxon>
    </lineage>
</organism>
<reference evidence="5 6" key="1">
    <citation type="submission" date="2016-07" db="EMBL/GenBank/DDBJ databases">
        <title>Pervasive Adenine N6-methylation of Active Genes in Fungi.</title>
        <authorList>
            <consortium name="DOE Joint Genome Institute"/>
            <person name="Mondo S.J."/>
            <person name="Dannebaum R.O."/>
            <person name="Kuo R.C."/>
            <person name="Labutti K."/>
            <person name="Haridas S."/>
            <person name="Kuo A."/>
            <person name="Salamov A."/>
            <person name="Ahrendt S.R."/>
            <person name="Lipzen A."/>
            <person name="Sullivan W."/>
            <person name="Andreopoulos W.B."/>
            <person name="Clum A."/>
            <person name="Lindquist E."/>
            <person name="Daum C."/>
            <person name="Ramamoorthy G.K."/>
            <person name="Gryganskyi A."/>
            <person name="Culley D."/>
            <person name="Magnuson J.K."/>
            <person name="James T.Y."/>
            <person name="O'Malley M.A."/>
            <person name="Stajich J.E."/>
            <person name="Spatafora J.W."/>
            <person name="Visel A."/>
            <person name="Grigoriev I.V."/>
        </authorList>
    </citation>
    <scope>NUCLEOTIDE SEQUENCE [LARGE SCALE GENOMIC DNA]</scope>
    <source>
        <strain evidence="5 6">CBS 931.73</strain>
    </source>
</reference>
<dbReference type="InterPro" id="IPR052982">
    <property type="entry name" value="SRP1/TIP1-like"/>
</dbReference>
<name>A0A1Y1XSJ7_9FUNG</name>
<evidence type="ECO:0000256" key="3">
    <source>
        <dbReference type="SAM" id="SignalP"/>
    </source>
</evidence>
<comment type="caution">
    <text evidence="5">The sequence shown here is derived from an EMBL/GenBank/DDBJ whole genome shotgun (WGS) entry which is preliminary data.</text>
</comment>
<evidence type="ECO:0000313" key="6">
    <source>
        <dbReference type="Proteomes" id="UP000193498"/>
    </source>
</evidence>
<feature type="region of interest" description="Disordered" evidence="2">
    <location>
        <begin position="124"/>
        <end position="160"/>
    </location>
</feature>
<dbReference type="AlphaFoldDB" id="A0A1Y1XSJ7"/>
<evidence type="ECO:0000256" key="2">
    <source>
        <dbReference type="SAM" id="MobiDB-lite"/>
    </source>
</evidence>
<dbReference type="OrthoDB" id="2423596at2759"/>
<feature type="chain" id="PRO_5012688743" description="Yeast cell wall synthesis Kre9/Knh1-like N-terminal domain-containing protein" evidence="3">
    <location>
        <begin position="21"/>
        <end position="181"/>
    </location>
</feature>
<feature type="signal peptide" evidence="3">
    <location>
        <begin position="1"/>
        <end position="20"/>
    </location>
</feature>
<dbReference type="EMBL" id="MCFE01000502">
    <property type="protein sequence ID" value="ORX88732.1"/>
    <property type="molecule type" value="Genomic_DNA"/>
</dbReference>
<dbReference type="InParanoid" id="A0A1Y1XSJ7"/>
<gene>
    <name evidence="5" type="ORF">K493DRAFT_319241</name>
</gene>
<keyword evidence="1 3" id="KW-0732">Signal</keyword>
<proteinExistence type="predicted"/>
<feature type="domain" description="Yeast cell wall synthesis Kre9/Knh1-like N-terminal" evidence="4">
    <location>
        <begin position="30"/>
        <end position="115"/>
    </location>
</feature>
<keyword evidence="6" id="KW-1185">Reference proteome</keyword>
<dbReference type="PANTHER" id="PTHR40633:SF1">
    <property type="entry name" value="GPI ANCHORED SERINE-THREONINE RICH PROTEIN (AFU_ORTHOLOGUE AFUA_1G03630)"/>
    <property type="match status" value="1"/>
</dbReference>
<dbReference type="PANTHER" id="PTHR40633">
    <property type="entry name" value="MATRIX PROTEIN, PUTATIVE (AFU_ORTHOLOGUE AFUA_8G05410)-RELATED"/>
    <property type="match status" value="1"/>
</dbReference>
<evidence type="ECO:0000313" key="5">
    <source>
        <dbReference type="EMBL" id="ORX88732.1"/>
    </source>
</evidence>
<dbReference type="Pfam" id="PF10342">
    <property type="entry name" value="Kre9_KNH"/>
    <property type="match status" value="1"/>
</dbReference>
<dbReference type="InterPro" id="IPR018466">
    <property type="entry name" value="Kre9/Knh1-like_N"/>
</dbReference>
<dbReference type="Proteomes" id="UP000193498">
    <property type="component" value="Unassembled WGS sequence"/>
</dbReference>
<protein>
    <recommendedName>
        <fullName evidence="4">Yeast cell wall synthesis Kre9/Knh1-like N-terminal domain-containing protein</fullName>
    </recommendedName>
</protein>
<accession>A0A1Y1XSJ7</accession>